<evidence type="ECO:0000256" key="4">
    <source>
        <dbReference type="ARBA" id="ARBA00023117"/>
    </source>
</evidence>
<dbReference type="InterPro" id="IPR036427">
    <property type="entry name" value="Bromodomain-like_sf"/>
</dbReference>
<dbReference type="GO" id="GO:0042393">
    <property type="term" value="F:histone binding"/>
    <property type="evidence" value="ECO:0007669"/>
    <property type="project" value="TreeGrafter"/>
</dbReference>
<dbReference type="PANTHER" id="PTHR23069:SF0">
    <property type="entry name" value="TAT-BINDING HOMOLOG 7"/>
    <property type="match status" value="1"/>
</dbReference>
<dbReference type="FunFam" id="3.40.50.300:FF:000061">
    <property type="entry name" value="ATPase family, AAA domain-containing 2"/>
    <property type="match status" value="1"/>
</dbReference>
<protein>
    <recommendedName>
        <fullName evidence="7">Bromo domain-containing protein</fullName>
    </recommendedName>
</protein>
<feature type="compositionally biased region" description="Polar residues" evidence="6">
    <location>
        <begin position="626"/>
        <end position="638"/>
    </location>
</feature>
<dbReference type="InterPro" id="IPR041569">
    <property type="entry name" value="AAA_lid_3"/>
</dbReference>
<dbReference type="PROSITE" id="PS00633">
    <property type="entry name" value="BROMODOMAIN_1"/>
    <property type="match status" value="1"/>
</dbReference>
<sequence>MVKTRRGEVNQHIKPNMPVKDSCSVKGEIASVEDNRRRRPVKEDSFTPQSVWGRELRNRFVFSSNERSRSSGDNTLRSRYSEQGVTAIEHNKAISSMALQQLPGAVTGVARLRPQQTGDTSCIRQLHGVRFIVAEYKASWEGKKGGAIPFLGIGHVGPSKRGFNGRACHAPPSAVVDVWVGQVQCCENSEGGWIDKMDQPVVKDRQGEELWNKKLMWPPITDIKEEVDSTFTDTGEGLRRRNIRSCRMPVSMDERGRVYEEDEMMEESDDLGMFDDGDDENDDIFSPIKRRERVCPRSRRRVRSSGRDVRTRSHPARAMEREDGELDEEMEEAVDCRRTFKQEVIELHMNGHDSSAEKPEGDGVRRSTRQRKLLYDNFNTSWILGTQTLRGYPMFMTNKDVSGGVVHKKDLAGACEPVEQDSKENLKKRHRLDELDPPAVPVDNNMLRQHSSITCNTTTENQTSLTMTRWGRGTIDIISNVQDTMFTQSFEDMYSRVKRPRRPRILFSAQQSKTRPRKLMDGTYDEASGSSSDSSSEDGAVDSRVDGVRRQKYHLRKTKPVVNRFQANVDPPRRSNRILRSVLCNSIRRHRLRNVRKMSSSSSTSDDEHFDRKKGNKNRNRCMPINFTSADLPNSSHTRSGDRKQMATTLADVDPMELDRNILFKHVGGLESHIQCLKEMVVFPILYREVFEKFHINPPKGVLFHGPPGTGKTLIARALANECSKGDRRVSFFMRKGADCLSKWVGESERQLRLLFDQAYQMRPSIIFFDEIDGLAPVRSTKQDQIHASIVSTLLALMDGIDNRGEIIERHEILRIHVDQWDEPPSPLLLSQLAEQAVGYCGSDLRALCTEAVIQALKRRYPQIYDSNQRLLLDPKAVKVEQMDFGRAKCNIVPSSHRASHTPARKLSDMVEPLIKNSLNSLVFILAESFPCGVSSSLCSKVGNFMSRPVQHARLLLSGYTAAQGQSSYLGPALLHHMEHVAVHRLDLATLYEVSGRTPEEACIQVFHEVCRNLPAIIYVPKISQWWQLAPESVHAIFLAQLQNLDPGLPILLLGTSDVPYSTLPSQVCSLFSEYRGEVFMLQDPQASEREAFFFPLLNIEATRPPKMIRKKKVLQLAHCNKHTSASKGPFECGREETWREGLSSYCGEPGRKECLVVTMVNQAGRKVRRATTVNRRGVVALFIPPSQRVWEGGSLSGHEERKGNAWLSTLAPEGLNREGMEREPMEALPIAPPPEPPKLSEQELRDLYEKEEDSLSELRIFLRQICAKLARNRQFFMFTKPVDINEVPDYLSIVNEPMDLETMMTKIDLHRYSSAKEFLDDVDLLCRNALAYNPDKDPADKLIRHRACSLRDTAYTLIKAEMNSDFEEKCQEISRSRKKRSISPSRFAPEFLRIATPQTDSPSKDPGMLPSKERGTHSLHQSTINGSISGVKKSGWKYNGEPCRTKKRKSSFWARGELGCRKKKVTPRRVVSISPENSLSTISPKENGLETDALIETDKNAYITQNGFKTSPEVEDPLKIHSGYVNGKHLNVTNIPVARKTRSGVLKEEPDQDIPTNDLEGRLKSSLSDCGGDSNVDEVDLKLGGTSQGNYEVVNHCNRGGEIQTEVRQSVEVDRSELKHLLTQAVKITKKCPVEMLVELYVQLSKVVAKYSNKWNRTTLPQDLEKEILRFQQYSNANRSTANQFDL</sequence>
<evidence type="ECO:0000256" key="6">
    <source>
        <dbReference type="SAM" id="MobiDB-lite"/>
    </source>
</evidence>
<dbReference type="InterPro" id="IPR003593">
    <property type="entry name" value="AAA+_ATPase"/>
</dbReference>
<feature type="compositionally biased region" description="Basic and acidic residues" evidence="6">
    <location>
        <begin position="305"/>
        <end position="321"/>
    </location>
</feature>
<dbReference type="Pfam" id="PF00439">
    <property type="entry name" value="Bromodomain"/>
    <property type="match status" value="1"/>
</dbReference>
<feature type="compositionally biased region" description="Low complexity" evidence="6">
    <location>
        <begin position="525"/>
        <end position="534"/>
    </location>
</feature>
<dbReference type="InterPro" id="IPR045199">
    <property type="entry name" value="ATAD2-like"/>
</dbReference>
<dbReference type="InterPro" id="IPR001487">
    <property type="entry name" value="Bromodomain"/>
</dbReference>
<dbReference type="GO" id="GO:0005524">
    <property type="term" value="F:ATP binding"/>
    <property type="evidence" value="ECO:0007669"/>
    <property type="project" value="UniProtKB-KW"/>
</dbReference>
<dbReference type="GO" id="GO:0005634">
    <property type="term" value="C:nucleus"/>
    <property type="evidence" value="ECO:0007669"/>
    <property type="project" value="TreeGrafter"/>
</dbReference>
<feature type="region of interest" description="Disordered" evidence="6">
    <location>
        <begin position="1394"/>
        <end position="1427"/>
    </location>
</feature>
<evidence type="ECO:0000256" key="1">
    <source>
        <dbReference type="ARBA" id="ARBA00006914"/>
    </source>
</evidence>
<dbReference type="EMBL" id="OD565452">
    <property type="protein sequence ID" value="CAD7441817.1"/>
    <property type="molecule type" value="Genomic_DNA"/>
</dbReference>
<keyword evidence="3" id="KW-0067">ATP-binding</keyword>
<dbReference type="Pfam" id="PF17862">
    <property type="entry name" value="AAA_lid_3"/>
    <property type="match status" value="1"/>
</dbReference>
<dbReference type="GO" id="GO:0006334">
    <property type="term" value="P:nucleosome assembly"/>
    <property type="evidence" value="ECO:0007669"/>
    <property type="project" value="TreeGrafter"/>
</dbReference>
<dbReference type="InterPro" id="IPR003959">
    <property type="entry name" value="ATPase_AAA_core"/>
</dbReference>
<keyword evidence="2" id="KW-0547">Nucleotide-binding</keyword>
<evidence type="ECO:0000313" key="8">
    <source>
        <dbReference type="EMBL" id="CAD7441817.1"/>
    </source>
</evidence>
<dbReference type="GO" id="GO:0016887">
    <property type="term" value="F:ATP hydrolysis activity"/>
    <property type="evidence" value="ECO:0007669"/>
    <property type="project" value="InterPro"/>
</dbReference>
<dbReference type="GO" id="GO:0006337">
    <property type="term" value="P:nucleosome disassembly"/>
    <property type="evidence" value="ECO:0007669"/>
    <property type="project" value="TreeGrafter"/>
</dbReference>
<feature type="region of interest" description="Disordered" evidence="6">
    <location>
        <begin position="595"/>
        <end position="645"/>
    </location>
</feature>
<dbReference type="Gene3D" id="3.40.50.300">
    <property type="entry name" value="P-loop containing nucleotide triphosphate hydrolases"/>
    <property type="match status" value="1"/>
</dbReference>
<dbReference type="SUPFAM" id="SSF52540">
    <property type="entry name" value="P-loop containing nucleoside triphosphate hydrolases"/>
    <property type="match status" value="1"/>
</dbReference>
<evidence type="ECO:0000256" key="2">
    <source>
        <dbReference type="ARBA" id="ARBA00022741"/>
    </source>
</evidence>
<name>A0A7R9EUZ6_9NEOP</name>
<feature type="region of interest" description="Disordered" evidence="6">
    <location>
        <begin position="296"/>
        <end position="329"/>
    </location>
</feature>
<keyword evidence="4 5" id="KW-0103">Bromodomain</keyword>
<dbReference type="Gene3D" id="1.10.8.60">
    <property type="match status" value="1"/>
</dbReference>
<reference evidence="8" key="1">
    <citation type="submission" date="2020-11" db="EMBL/GenBank/DDBJ databases">
        <authorList>
            <person name="Tran Van P."/>
        </authorList>
    </citation>
    <scope>NUCLEOTIDE SEQUENCE</scope>
</reference>
<dbReference type="PROSITE" id="PS50014">
    <property type="entry name" value="BROMODOMAIN_2"/>
    <property type="match status" value="1"/>
</dbReference>
<accession>A0A7R9EUZ6</accession>
<dbReference type="GO" id="GO:0045815">
    <property type="term" value="P:transcription initiation-coupled chromatin remodeling"/>
    <property type="evidence" value="ECO:0007669"/>
    <property type="project" value="TreeGrafter"/>
</dbReference>
<evidence type="ECO:0000256" key="5">
    <source>
        <dbReference type="PROSITE-ProRule" id="PRU00035"/>
    </source>
</evidence>
<dbReference type="SUPFAM" id="SSF47370">
    <property type="entry name" value="Bromodomain"/>
    <property type="match status" value="1"/>
</dbReference>
<dbReference type="SMART" id="SM00297">
    <property type="entry name" value="BROMO"/>
    <property type="match status" value="1"/>
</dbReference>
<gene>
    <name evidence="8" type="ORF">TBIB3V08_LOCUS4268</name>
</gene>
<evidence type="ECO:0000256" key="3">
    <source>
        <dbReference type="ARBA" id="ARBA00022840"/>
    </source>
</evidence>
<dbReference type="CDD" id="cd05528">
    <property type="entry name" value="Bromo_AAA"/>
    <property type="match status" value="1"/>
</dbReference>
<organism evidence="8">
    <name type="scientific">Timema bartmani</name>
    <dbReference type="NCBI Taxonomy" id="61472"/>
    <lineage>
        <taxon>Eukaryota</taxon>
        <taxon>Metazoa</taxon>
        <taxon>Ecdysozoa</taxon>
        <taxon>Arthropoda</taxon>
        <taxon>Hexapoda</taxon>
        <taxon>Insecta</taxon>
        <taxon>Pterygota</taxon>
        <taxon>Neoptera</taxon>
        <taxon>Polyneoptera</taxon>
        <taxon>Phasmatodea</taxon>
        <taxon>Timematodea</taxon>
        <taxon>Timematoidea</taxon>
        <taxon>Timematidae</taxon>
        <taxon>Timema</taxon>
    </lineage>
</organism>
<feature type="domain" description="Bromo" evidence="7">
    <location>
        <begin position="1271"/>
        <end position="1341"/>
    </location>
</feature>
<dbReference type="SMART" id="SM00382">
    <property type="entry name" value="AAA"/>
    <property type="match status" value="1"/>
</dbReference>
<evidence type="ECO:0000259" key="7">
    <source>
        <dbReference type="PROSITE" id="PS50014"/>
    </source>
</evidence>
<dbReference type="PRINTS" id="PR00503">
    <property type="entry name" value="BROMODOMAIN"/>
</dbReference>
<dbReference type="Gene3D" id="1.20.920.10">
    <property type="entry name" value="Bromodomain-like"/>
    <property type="match status" value="1"/>
</dbReference>
<dbReference type="InterPro" id="IPR027417">
    <property type="entry name" value="P-loop_NTPase"/>
</dbReference>
<dbReference type="PANTHER" id="PTHR23069">
    <property type="entry name" value="AAA DOMAIN-CONTAINING"/>
    <property type="match status" value="1"/>
</dbReference>
<dbReference type="GO" id="GO:0003682">
    <property type="term" value="F:chromatin binding"/>
    <property type="evidence" value="ECO:0007669"/>
    <property type="project" value="TreeGrafter"/>
</dbReference>
<feature type="region of interest" description="Disordered" evidence="6">
    <location>
        <begin position="501"/>
        <end position="552"/>
    </location>
</feature>
<dbReference type="InterPro" id="IPR018359">
    <property type="entry name" value="Bromodomain_CS"/>
</dbReference>
<proteinExistence type="inferred from homology"/>
<comment type="similarity">
    <text evidence="1">Belongs to the AAA ATPase family.</text>
</comment>
<dbReference type="Pfam" id="PF00004">
    <property type="entry name" value="AAA"/>
    <property type="match status" value="1"/>
</dbReference>